<organism evidence="3 4">
    <name type="scientific">Mangrovivirga cuniculi</name>
    <dbReference type="NCBI Taxonomy" id="2715131"/>
    <lineage>
        <taxon>Bacteria</taxon>
        <taxon>Pseudomonadati</taxon>
        <taxon>Bacteroidota</taxon>
        <taxon>Cytophagia</taxon>
        <taxon>Cytophagales</taxon>
        <taxon>Mangrovivirgaceae</taxon>
        <taxon>Mangrovivirga</taxon>
    </lineage>
</organism>
<keyword evidence="4" id="KW-1185">Reference proteome</keyword>
<dbReference type="Proteomes" id="UP000298616">
    <property type="component" value="Chromosome"/>
</dbReference>
<dbReference type="GO" id="GO:0016491">
    <property type="term" value="F:oxidoreductase activity"/>
    <property type="evidence" value="ECO:0007669"/>
    <property type="project" value="UniProtKB-KW"/>
</dbReference>
<evidence type="ECO:0000313" key="4">
    <source>
        <dbReference type="Proteomes" id="UP000298616"/>
    </source>
</evidence>
<dbReference type="InterPro" id="IPR036291">
    <property type="entry name" value="NAD(P)-bd_dom_sf"/>
</dbReference>
<gene>
    <name evidence="3" type="ORF">DCC35_05450</name>
</gene>
<dbReference type="InterPro" id="IPR051122">
    <property type="entry name" value="SDR_DHRS6-like"/>
</dbReference>
<dbReference type="Pfam" id="PF13561">
    <property type="entry name" value="adh_short_C2"/>
    <property type="match status" value="1"/>
</dbReference>
<dbReference type="RefSeq" id="WP_137089821.1">
    <property type="nucleotide sequence ID" value="NZ_CP028923.1"/>
</dbReference>
<accession>A0A4D7JD27</accession>
<dbReference type="PANTHER" id="PTHR43477">
    <property type="entry name" value="DIHYDROANTICAPSIN 7-DEHYDROGENASE"/>
    <property type="match status" value="1"/>
</dbReference>
<proteinExistence type="inferred from homology"/>
<dbReference type="InterPro" id="IPR002347">
    <property type="entry name" value="SDR_fam"/>
</dbReference>
<comment type="similarity">
    <text evidence="1">Belongs to the short-chain dehydrogenases/reductases (SDR) family.</text>
</comment>
<dbReference type="PANTHER" id="PTHR43477:SF1">
    <property type="entry name" value="DIHYDROANTICAPSIN 7-DEHYDROGENASE"/>
    <property type="match status" value="1"/>
</dbReference>
<dbReference type="Gene3D" id="3.40.50.720">
    <property type="entry name" value="NAD(P)-binding Rossmann-like Domain"/>
    <property type="match status" value="1"/>
</dbReference>
<evidence type="ECO:0000313" key="3">
    <source>
        <dbReference type="EMBL" id="QCK14229.1"/>
    </source>
</evidence>
<dbReference type="EMBL" id="CP028923">
    <property type="protein sequence ID" value="QCK14229.1"/>
    <property type="molecule type" value="Genomic_DNA"/>
</dbReference>
<sequence length="200" mass="21520">MKILLVGATGTIGNPLYHHFSKEHEVIGVSRNDCDIKADITKPNTIKEMFQRVKDIDAVISATGGAFFGPLNDLDYDKGMDSFANKAMGQINLILEGQHFLKKGSSFSIISGILSEDPIKNSSALAMVNGAINSFVKAASMELFDKGIRVNAISPGLVEDSAEDLGEAFPGHNPVSMARVIKAYEKSVMGLVNGEIIKVY</sequence>
<dbReference type="PRINTS" id="PR00081">
    <property type="entry name" value="GDHRDH"/>
</dbReference>
<evidence type="ECO:0000256" key="2">
    <source>
        <dbReference type="ARBA" id="ARBA00023002"/>
    </source>
</evidence>
<reference evidence="3 4" key="1">
    <citation type="submission" date="2018-04" db="EMBL/GenBank/DDBJ databases">
        <title>Complete genome uncultured novel isolate.</title>
        <authorList>
            <person name="Merlino G."/>
        </authorList>
    </citation>
    <scope>NUCLEOTIDE SEQUENCE [LARGE SCALE GENOMIC DNA]</scope>
    <source>
        <strain evidence="4">R1DC9</strain>
    </source>
</reference>
<dbReference type="SUPFAM" id="SSF51735">
    <property type="entry name" value="NAD(P)-binding Rossmann-fold domains"/>
    <property type="match status" value="1"/>
</dbReference>
<protein>
    <submittedName>
        <fullName evidence="3">Short chain dehydrogenase</fullName>
    </submittedName>
</protein>
<evidence type="ECO:0000256" key="1">
    <source>
        <dbReference type="ARBA" id="ARBA00006484"/>
    </source>
</evidence>
<name>A0A4D7JD27_9BACT</name>
<dbReference type="NCBIfam" id="NF005754">
    <property type="entry name" value="PRK07578.1"/>
    <property type="match status" value="1"/>
</dbReference>
<dbReference type="KEGG" id="fpf:DCC35_05450"/>
<keyword evidence="2" id="KW-0560">Oxidoreductase</keyword>
<dbReference type="AlphaFoldDB" id="A0A4D7JD27"/>
<dbReference type="CDD" id="cd11731">
    <property type="entry name" value="Lin1944_like_SDR_c"/>
    <property type="match status" value="1"/>
</dbReference>
<dbReference type="OrthoDB" id="9787486at2"/>